<dbReference type="InterPro" id="IPR042266">
    <property type="entry name" value="PPPDE_sf"/>
</dbReference>
<keyword evidence="2" id="KW-0645">Protease</keyword>
<comment type="similarity">
    <text evidence="1">Belongs to the DeSI family.</text>
</comment>
<gene>
    <name evidence="5" type="ORF">ECRASSUSDP1_LOCUS16962</name>
</gene>
<dbReference type="InterPro" id="IPR008580">
    <property type="entry name" value="PPPDE_dom"/>
</dbReference>
<evidence type="ECO:0000313" key="5">
    <source>
        <dbReference type="EMBL" id="CAI2375599.1"/>
    </source>
</evidence>
<dbReference type="EMBL" id="CAMPGE010017089">
    <property type="protein sequence ID" value="CAI2375599.1"/>
    <property type="molecule type" value="Genomic_DNA"/>
</dbReference>
<dbReference type="InterPro" id="IPR036249">
    <property type="entry name" value="Thioredoxin-like_sf"/>
</dbReference>
<dbReference type="Gene3D" id="3.90.1720.30">
    <property type="entry name" value="PPPDE domains"/>
    <property type="match status" value="1"/>
</dbReference>
<dbReference type="PANTHER" id="PTHR12378">
    <property type="entry name" value="DESUMOYLATING ISOPEPTIDASE"/>
    <property type="match status" value="1"/>
</dbReference>
<feature type="domain" description="PPPDE" evidence="4">
    <location>
        <begin position="1"/>
        <end position="128"/>
    </location>
</feature>
<dbReference type="SMART" id="SM01179">
    <property type="entry name" value="DUF862"/>
    <property type="match status" value="1"/>
</dbReference>
<dbReference type="GO" id="GO:0006508">
    <property type="term" value="P:proteolysis"/>
    <property type="evidence" value="ECO:0007669"/>
    <property type="project" value="UniProtKB-KW"/>
</dbReference>
<evidence type="ECO:0000256" key="1">
    <source>
        <dbReference type="ARBA" id="ARBA00008140"/>
    </source>
</evidence>
<protein>
    <recommendedName>
        <fullName evidence="4">PPPDE domain-containing protein</fullName>
    </recommendedName>
</protein>
<proteinExistence type="inferred from homology"/>
<keyword evidence="6" id="KW-1185">Reference proteome</keyword>
<dbReference type="GO" id="GO:0070646">
    <property type="term" value="P:protein modification by small protein removal"/>
    <property type="evidence" value="ECO:0007669"/>
    <property type="project" value="TreeGrafter"/>
</dbReference>
<evidence type="ECO:0000313" key="6">
    <source>
        <dbReference type="Proteomes" id="UP001295684"/>
    </source>
</evidence>
<dbReference type="SUPFAM" id="SSF52833">
    <property type="entry name" value="Thioredoxin-like"/>
    <property type="match status" value="1"/>
</dbReference>
<accession>A0AAD1XMZ4</accession>
<dbReference type="GO" id="GO:0008233">
    <property type="term" value="F:peptidase activity"/>
    <property type="evidence" value="ECO:0007669"/>
    <property type="project" value="UniProtKB-KW"/>
</dbReference>
<evidence type="ECO:0000256" key="2">
    <source>
        <dbReference type="ARBA" id="ARBA00022670"/>
    </source>
</evidence>
<dbReference type="Proteomes" id="UP001295684">
    <property type="component" value="Unassembled WGS sequence"/>
</dbReference>
<comment type="caution">
    <text evidence="5">The sequence shown here is derived from an EMBL/GenBank/DDBJ whole genome shotgun (WGS) entry which is preliminary data.</text>
</comment>
<organism evidence="5 6">
    <name type="scientific">Euplotes crassus</name>
    <dbReference type="NCBI Taxonomy" id="5936"/>
    <lineage>
        <taxon>Eukaryota</taxon>
        <taxon>Sar</taxon>
        <taxon>Alveolata</taxon>
        <taxon>Ciliophora</taxon>
        <taxon>Intramacronucleata</taxon>
        <taxon>Spirotrichea</taxon>
        <taxon>Hypotrichia</taxon>
        <taxon>Euplotida</taxon>
        <taxon>Euplotidae</taxon>
        <taxon>Moneuplotes</taxon>
    </lineage>
</organism>
<name>A0AAD1XMZ4_EUPCR</name>
<dbReference type="PANTHER" id="PTHR12378:SF7">
    <property type="entry name" value="DESUMOYLATING ISOPEPTIDASE 1"/>
    <property type="match status" value="1"/>
</dbReference>
<sequence length="293" mass="32658">MGLCKSHSQELFGYQSDGIYHTAVSVYGTEYYCGSGTKGRAEGSSPGLEKAVDFGETKLDKETFLEFIKSIHPKYSRKKYDLAKNNCNHYSNEIIEFLTGNSVPKELLDQASEVIKTPIGKALTPFIQAQLGAFLKREADIFKFIDISNGEVTLKLNILALMNNISNTQDQAIAKLDDPDGLLAISDSTTLRDTILETPKLCVYLWSPEESECKKANEEISQFAKNHTSEGDSSMLFVSVNTLKMADFSIFIRDSLAADPTPPQVYLYKNGFEVKKQDTFSIVKLQEDIEAIK</sequence>
<evidence type="ECO:0000259" key="4">
    <source>
        <dbReference type="PROSITE" id="PS51858"/>
    </source>
</evidence>
<evidence type="ECO:0000256" key="3">
    <source>
        <dbReference type="ARBA" id="ARBA00022801"/>
    </source>
</evidence>
<reference evidence="5" key="1">
    <citation type="submission" date="2023-07" db="EMBL/GenBank/DDBJ databases">
        <authorList>
            <consortium name="AG Swart"/>
            <person name="Singh M."/>
            <person name="Singh A."/>
            <person name="Seah K."/>
            <person name="Emmerich C."/>
        </authorList>
    </citation>
    <scope>NUCLEOTIDE SEQUENCE</scope>
    <source>
        <strain evidence="5">DP1</strain>
    </source>
</reference>
<dbReference type="Pfam" id="PF05903">
    <property type="entry name" value="Peptidase_C97"/>
    <property type="match status" value="1"/>
</dbReference>
<keyword evidence="3" id="KW-0378">Hydrolase</keyword>
<dbReference type="PROSITE" id="PS51858">
    <property type="entry name" value="PPPDE"/>
    <property type="match status" value="1"/>
</dbReference>
<dbReference type="AlphaFoldDB" id="A0AAD1XMZ4"/>